<reference evidence="1" key="2">
    <citation type="journal article" date="2020" name="Nat. Commun.">
        <title>Large-scale genome sequencing of mycorrhizal fungi provides insights into the early evolution of symbiotic traits.</title>
        <authorList>
            <person name="Miyauchi S."/>
            <person name="Kiss E."/>
            <person name="Kuo A."/>
            <person name="Drula E."/>
            <person name="Kohler A."/>
            <person name="Sanchez-Garcia M."/>
            <person name="Morin E."/>
            <person name="Andreopoulos B."/>
            <person name="Barry K.W."/>
            <person name="Bonito G."/>
            <person name="Buee M."/>
            <person name="Carver A."/>
            <person name="Chen C."/>
            <person name="Cichocki N."/>
            <person name="Clum A."/>
            <person name="Culley D."/>
            <person name="Crous P.W."/>
            <person name="Fauchery L."/>
            <person name="Girlanda M."/>
            <person name="Hayes R.D."/>
            <person name="Keri Z."/>
            <person name="LaButti K."/>
            <person name="Lipzen A."/>
            <person name="Lombard V."/>
            <person name="Magnuson J."/>
            <person name="Maillard F."/>
            <person name="Murat C."/>
            <person name="Nolan M."/>
            <person name="Ohm R.A."/>
            <person name="Pangilinan J."/>
            <person name="Pereira M.F."/>
            <person name="Perotto S."/>
            <person name="Peter M."/>
            <person name="Pfister S."/>
            <person name="Riley R."/>
            <person name="Sitrit Y."/>
            <person name="Stielow J.B."/>
            <person name="Szollosi G."/>
            <person name="Zifcakova L."/>
            <person name="Stursova M."/>
            <person name="Spatafora J.W."/>
            <person name="Tedersoo L."/>
            <person name="Vaario L.M."/>
            <person name="Yamada A."/>
            <person name="Yan M."/>
            <person name="Wang P."/>
            <person name="Xu J."/>
            <person name="Bruns T."/>
            <person name="Baldrian P."/>
            <person name="Vilgalys R."/>
            <person name="Dunand C."/>
            <person name="Henrissat B."/>
            <person name="Grigoriev I.V."/>
            <person name="Hibbett D."/>
            <person name="Nagy L.G."/>
            <person name="Martin F.M."/>
        </authorList>
    </citation>
    <scope>NUCLEOTIDE SEQUENCE</scope>
    <source>
        <strain evidence="1">P2</strain>
    </source>
</reference>
<sequence>MGCREFCPCCFQMVTKAQLKRHAEEVARQQSGFADPTIISSTVRLRVKPITGDDIFGPQASAPTPAPPVDNGTFYPEISAGPPLPVASPPYFIPLHSIEDDDFPLDPVEHPRPPSRLPDYPSIETSDVDEHYGEAEEQDKGRTEDGFSIMNDEKSSMYHSFWLSPPTPNNNTIAGPGPQTIRHRRDRPGGEPSASPAAEHAIQFLPHFITENPVPGPAFQPIQPQRQRHLPSYMSGFYSFEVGDKHLKPPNGDEDGLYGPEN</sequence>
<reference evidence="1" key="1">
    <citation type="submission" date="2019-10" db="EMBL/GenBank/DDBJ databases">
        <authorList>
            <consortium name="DOE Joint Genome Institute"/>
            <person name="Kuo A."/>
            <person name="Miyauchi S."/>
            <person name="Kiss E."/>
            <person name="Drula E."/>
            <person name="Kohler A."/>
            <person name="Sanchez-Garcia M."/>
            <person name="Andreopoulos B."/>
            <person name="Barry K.W."/>
            <person name="Bonito G."/>
            <person name="Buee M."/>
            <person name="Carver A."/>
            <person name="Chen C."/>
            <person name="Cichocki N."/>
            <person name="Clum A."/>
            <person name="Culley D."/>
            <person name="Crous P.W."/>
            <person name="Fauchery L."/>
            <person name="Girlanda M."/>
            <person name="Hayes R."/>
            <person name="Keri Z."/>
            <person name="Labutti K."/>
            <person name="Lipzen A."/>
            <person name="Lombard V."/>
            <person name="Magnuson J."/>
            <person name="Maillard F."/>
            <person name="Morin E."/>
            <person name="Murat C."/>
            <person name="Nolan M."/>
            <person name="Ohm R."/>
            <person name="Pangilinan J."/>
            <person name="Pereira M."/>
            <person name="Perotto S."/>
            <person name="Peter M."/>
            <person name="Riley R."/>
            <person name="Sitrit Y."/>
            <person name="Stielow B."/>
            <person name="Szollosi G."/>
            <person name="Zifcakova L."/>
            <person name="Stursova M."/>
            <person name="Spatafora J.W."/>
            <person name="Tedersoo L."/>
            <person name="Vaario L.-M."/>
            <person name="Yamada A."/>
            <person name="Yan M."/>
            <person name="Wang P."/>
            <person name="Xu J."/>
            <person name="Bruns T."/>
            <person name="Baldrian P."/>
            <person name="Vilgalys R."/>
            <person name="Henrissat B."/>
            <person name="Grigoriev I.V."/>
            <person name="Hibbett D."/>
            <person name="Nagy L.G."/>
            <person name="Martin F.M."/>
        </authorList>
    </citation>
    <scope>NUCLEOTIDE SEQUENCE</scope>
    <source>
        <strain evidence="1">P2</strain>
    </source>
</reference>
<proteinExistence type="predicted"/>
<dbReference type="Proteomes" id="UP000886501">
    <property type="component" value="Unassembled WGS sequence"/>
</dbReference>
<name>A0ACB6Z340_THEGA</name>
<keyword evidence="2" id="KW-1185">Reference proteome</keyword>
<evidence type="ECO:0000313" key="2">
    <source>
        <dbReference type="Proteomes" id="UP000886501"/>
    </source>
</evidence>
<evidence type="ECO:0000313" key="1">
    <source>
        <dbReference type="EMBL" id="KAF9643934.1"/>
    </source>
</evidence>
<accession>A0ACB6Z340</accession>
<gene>
    <name evidence="1" type="ORF">BDM02DRAFT_1275385</name>
</gene>
<organism evidence="1 2">
    <name type="scientific">Thelephora ganbajun</name>
    <name type="common">Ganba fungus</name>
    <dbReference type="NCBI Taxonomy" id="370292"/>
    <lineage>
        <taxon>Eukaryota</taxon>
        <taxon>Fungi</taxon>
        <taxon>Dikarya</taxon>
        <taxon>Basidiomycota</taxon>
        <taxon>Agaricomycotina</taxon>
        <taxon>Agaricomycetes</taxon>
        <taxon>Thelephorales</taxon>
        <taxon>Thelephoraceae</taxon>
        <taxon>Thelephora</taxon>
    </lineage>
</organism>
<dbReference type="EMBL" id="MU118174">
    <property type="protein sequence ID" value="KAF9643934.1"/>
    <property type="molecule type" value="Genomic_DNA"/>
</dbReference>
<protein>
    <submittedName>
        <fullName evidence="1">Uncharacterized protein</fullName>
    </submittedName>
</protein>
<comment type="caution">
    <text evidence="1">The sequence shown here is derived from an EMBL/GenBank/DDBJ whole genome shotgun (WGS) entry which is preliminary data.</text>
</comment>